<dbReference type="AlphaFoldDB" id="A0AAN8VI95"/>
<feature type="binding site" evidence="5">
    <location>
        <position position="371"/>
    </location>
    <ligand>
        <name>Fe cation</name>
        <dbReference type="ChEBI" id="CHEBI:24875"/>
        <note>catalytic</note>
    </ligand>
</feature>
<reference evidence="7 8" key="1">
    <citation type="submission" date="2023-12" db="EMBL/GenBank/DDBJ databases">
        <title>A high-quality genome assembly for Dillenia turbinata (Dilleniales).</title>
        <authorList>
            <person name="Chanderbali A."/>
        </authorList>
    </citation>
    <scope>NUCLEOTIDE SEQUENCE [LARGE SCALE GENOMIC DNA]</scope>
    <source>
        <strain evidence="7">LSX21</strain>
        <tissue evidence="7">Leaf</tissue>
    </source>
</reference>
<keyword evidence="3" id="KW-0560">Oxidoreductase</keyword>
<comment type="caution">
    <text evidence="7">The sequence shown here is derived from an EMBL/GenBank/DDBJ whole genome shotgun (WGS) entry which is preliminary data.</text>
</comment>
<evidence type="ECO:0000256" key="2">
    <source>
        <dbReference type="ARBA" id="ARBA00022723"/>
    </source>
</evidence>
<evidence type="ECO:0000256" key="3">
    <source>
        <dbReference type="ARBA" id="ARBA00022964"/>
    </source>
</evidence>
<keyword evidence="4 5" id="KW-0408">Iron</keyword>
<feature type="binding site" evidence="5">
    <location>
        <position position="437"/>
    </location>
    <ligand>
        <name>Fe cation</name>
        <dbReference type="ChEBI" id="CHEBI:24875"/>
        <note>catalytic</note>
    </ligand>
</feature>
<evidence type="ECO:0000313" key="8">
    <source>
        <dbReference type="Proteomes" id="UP001370490"/>
    </source>
</evidence>
<dbReference type="EMBL" id="JBAMMX010000008">
    <property type="protein sequence ID" value="KAK6934074.1"/>
    <property type="molecule type" value="Genomic_DNA"/>
</dbReference>
<evidence type="ECO:0000313" key="7">
    <source>
        <dbReference type="EMBL" id="KAK6934074.1"/>
    </source>
</evidence>
<evidence type="ECO:0000256" key="5">
    <source>
        <dbReference type="PIRSR" id="PIRSR604294-1"/>
    </source>
</evidence>
<dbReference type="GO" id="GO:0010436">
    <property type="term" value="F:carotenoid dioxygenase activity"/>
    <property type="evidence" value="ECO:0007669"/>
    <property type="project" value="TreeGrafter"/>
</dbReference>
<evidence type="ECO:0000256" key="4">
    <source>
        <dbReference type="ARBA" id="ARBA00023004"/>
    </source>
</evidence>
<comment type="similarity">
    <text evidence="1">Belongs to the carotenoid oxygenase family.</text>
</comment>
<sequence length="629" mass="68744">MMNSLTSSCFASRKLPLPPHNGTNPINLTRFPATGTVAPSSLTRTSRHLKISSVRIEEKPSHTEGTTVDKSTSSPTSVRSPSSSSYSARKGAVSPSPVKPKSATLPGSITSTEPPFPVTVFNALDDIINNFIDPPLRPSVNPRYVLSDNFAPVADELPPTECEVVQGFLPPSLDGAYIRNGPNPQFLPRGPYHLFDGDGMLHAIRISRGRASLCSRYVKTHKYSAERDAGYSLLPLIFSGFHGLTASAARGALSAARILMGQFNPMNGIGLANTSLSLFGGQLYALGESDLPYVVRLSSDGDIETLGRHDFGGKLFMSMTAHPKTDPNTGETFAFRYGPVPPFLTYFWFDKAGNKQPDVPIFSMLRPSFVHDFAITKKYAVFADIQIGMSPMKLIMGGGSPVGADSTKVSRLGVIPRYDTNETEMRWFEVPGLNIIHAINAWDEEGGDAIVMVAPNILSVEHTLERMDLIHACVEMVRIDLRTGMVTRHPLSVRNLDFAVMNGAYVGKKNRYVYAGVGDPMPRISGVVKLDLSLSDRRSECTVGCRMYGKTCYGGEPFFVPRHMDNPEADEDDGYVVSYVHDERAGESKFLVMDAKSPSLDIVAAVKLPRRVPYGFHGLFVREADLIKL</sequence>
<evidence type="ECO:0000256" key="1">
    <source>
        <dbReference type="ARBA" id="ARBA00006787"/>
    </source>
</evidence>
<feature type="binding site" evidence="5">
    <location>
        <position position="322"/>
    </location>
    <ligand>
        <name>Fe cation</name>
        <dbReference type="ChEBI" id="CHEBI:24875"/>
        <note>catalytic</note>
    </ligand>
</feature>
<dbReference type="InterPro" id="IPR004294">
    <property type="entry name" value="Carotenoid_Oase"/>
</dbReference>
<feature type="binding site" evidence="5">
    <location>
        <position position="617"/>
    </location>
    <ligand>
        <name>Fe cation</name>
        <dbReference type="ChEBI" id="CHEBI:24875"/>
        <note>catalytic</note>
    </ligand>
</feature>
<accession>A0AAN8VI95</accession>
<dbReference type="GO" id="GO:0016121">
    <property type="term" value="P:carotene catabolic process"/>
    <property type="evidence" value="ECO:0007669"/>
    <property type="project" value="TreeGrafter"/>
</dbReference>
<keyword evidence="8" id="KW-1185">Reference proteome</keyword>
<keyword evidence="2 5" id="KW-0479">Metal-binding</keyword>
<feature type="region of interest" description="Disordered" evidence="6">
    <location>
        <begin position="1"/>
        <end position="111"/>
    </location>
</feature>
<evidence type="ECO:0000256" key="6">
    <source>
        <dbReference type="SAM" id="MobiDB-lite"/>
    </source>
</evidence>
<name>A0AAN8VI95_9MAGN</name>
<dbReference type="Pfam" id="PF03055">
    <property type="entry name" value="RPE65"/>
    <property type="match status" value="1"/>
</dbReference>
<feature type="compositionally biased region" description="Polar residues" evidence="6">
    <location>
        <begin position="1"/>
        <end position="10"/>
    </location>
</feature>
<dbReference type="PANTHER" id="PTHR10543:SF46">
    <property type="entry name" value="CAROTENOID CLEAVAGE DIOXYGENASE 4, CHLOROPLASTIC-RELATED"/>
    <property type="match status" value="1"/>
</dbReference>
<comment type="cofactor">
    <cofactor evidence="5">
        <name>Fe(2+)</name>
        <dbReference type="ChEBI" id="CHEBI:29033"/>
    </cofactor>
    <text evidence="5">Binds 1 Fe(2+) ion per subunit.</text>
</comment>
<gene>
    <name evidence="7" type="ORF">RJ641_034229</name>
</gene>
<dbReference type="GO" id="GO:0046872">
    <property type="term" value="F:metal ion binding"/>
    <property type="evidence" value="ECO:0007669"/>
    <property type="project" value="UniProtKB-KW"/>
</dbReference>
<proteinExistence type="inferred from homology"/>
<dbReference type="PANTHER" id="PTHR10543">
    <property type="entry name" value="BETA-CAROTENE DIOXYGENASE"/>
    <property type="match status" value="1"/>
</dbReference>
<organism evidence="7 8">
    <name type="scientific">Dillenia turbinata</name>
    <dbReference type="NCBI Taxonomy" id="194707"/>
    <lineage>
        <taxon>Eukaryota</taxon>
        <taxon>Viridiplantae</taxon>
        <taxon>Streptophyta</taxon>
        <taxon>Embryophyta</taxon>
        <taxon>Tracheophyta</taxon>
        <taxon>Spermatophyta</taxon>
        <taxon>Magnoliopsida</taxon>
        <taxon>eudicotyledons</taxon>
        <taxon>Gunneridae</taxon>
        <taxon>Pentapetalae</taxon>
        <taxon>Dilleniales</taxon>
        <taxon>Dilleniaceae</taxon>
        <taxon>Dillenia</taxon>
    </lineage>
</organism>
<feature type="compositionally biased region" description="Low complexity" evidence="6">
    <location>
        <begin position="70"/>
        <end position="94"/>
    </location>
</feature>
<keyword evidence="3" id="KW-0223">Dioxygenase</keyword>
<dbReference type="GO" id="GO:0009570">
    <property type="term" value="C:chloroplast stroma"/>
    <property type="evidence" value="ECO:0007669"/>
    <property type="project" value="TreeGrafter"/>
</dbReference>
<dbReference type="Proteomes" id="UP001370490">
    <property type="component" value="Unassembled WGS sequence"/>
</dbReference>
<protein>
    <submittedName>
        <fullName evidence="7">Carotenoid oxygenase</fullName>
    </submittedName>
</protein>